<dbReference type="AlphaFoldDB" id="A0A8S1RK83"/>
<name>A0A8S1RK83_9CILI</name>
<keyword evidence="1" id="KW-1133">Transmembrane helix</keyword>
<keyword evidence="1" id="KW-0812">Transmembrane</keyword>
<accession>A0A8S1RK83</accession>
<keyword evidence="3" id="KW-1185">Reference proteome</keyword>
<reference evidence="2" key="1">
    <citation type="submission" date="2021-01" db="EMBL/GenBank/DDBJ databases">
        <authorList>
            <consortium name="Genoscope - CEA"/>
            <person name="William W."/>
        </authorList>
    </citation>
    <scope>NUCLEOTIDE SEQUENCE</scope>
</reference>
<keyword evidence="1" id="KW-0472">Membrane</keyword>
<dbReference type="EMBL" id="CAJJDN010000180">
    <property type="protein sequence ID" value="CAD8127827.1"/>
    <property type="molecule type" value="Genomic_DNA"/>
</dbReference>
<evidence type="ECO:0000256" key="1">
    <source>
        <dbReference type="SAM" id="Phobius"/>
    </source>
</evidence>
<protein>
    <recommendedName>
        <fullName evidence="4">Peptidase A1 domain-containing protein</fullName>
    </recommendedName>
</protein>
<feature type="transmembrane region" description="Helical" evidence="1">
    <location>
        <begin position="320"/>
        <end position="339"/>
    </location>
</feature>
<gene>
    <name evidence="2" type="ORF">PSON_ATCC_30995.1.T1800048</name>
</gene>
<sequence length="369" mass="43115">MIIYFLLSSVLGSHIYPISQMQITHNFHLEYESGSLIVDLNSELSYLDRVGDTIRCNSAPFGEMIKCMDCSPDCIMQEGALLQSEIRLIDIFNEEESEPIIYISKNESETLGLGLQRGQAKYAQNPFVSNVFHICFGYTRGFITREFKNANQSQLQYRGEQSNYQVDMRMIKINDEMIIDTSGNVTYIDSKEPFILLPEIEYIKMRDYLKEYGVEEVVDKIGDKKVQYLIVKDKSRGLPTIELLFEQKERIKLESDAYSYQLEDGRQLVTFQRSKINRIRLGIPFLTQQLITIDQNNQKLFISQYNCQDQFRQPQQNSVYFKHIIIPFILCCLAVYCVLTQKVKGIVKKRQLEQQELVKLKEEEEEEQI</sequence>
<dbReference type="OrthoDB" id="293175at2759"/>
<organism evidence="2 3">
    <name type="scientific">Paramecium sonneborni</name>
    <dbReference type="NCBI Taxonomy" id="65129"/>
    <lineage>
        <taxon>Eukaryota</taxon>
        <taxon>Sar</taxon>
        <taxon>Alveolata</taxon>
        <taxon>Ciliophora</taxon>
        <taxon>Intramacronucleata</taxon>
        <taxon>Oligohymenophorea</taxon>
        <taxon>Peniculida</taxon>
        <taxon>Parameciidae</taxon>
        <taxon>Paramecium</taxon>
    </lineage>
</organism>
<evidence type="ECO:0000313" key="2">
    <source>
        <dbReference type="EMBL" id="CAD8127827.1"/>
    </source>
</evidence>
<evidence type="ECO:0000313" key="3">
    <source>
        <dbReference type="Proteomes" id="UP000692954"/>
    </source>
</evidence>
<proteinExistence type="predicted"/>
<comment type="caution">
    <text evidence="2">The sequence shown here is derived from an EMBL/GenBank/DDBJ whole genome shotgun (WGS) entry which is preliminary data.</text>
</comment>
<dbReference type="Proteomes" id="UP000692954">
    <property type="component" value="Unassembled WGS sequence"/>
</dbReference>
<evidence type="ECO:0008006" key="4">
    <source>
        <dbReference type="Google" id="ProtNLM"/>
    </source>
</evidence>